<keyword evidence="2" id="KW-1185">Reference proteome</keyword>
<proteinExistence type="predicted"/>
<evidence type="ECO:0000313" key="2">
    <source>
        <dbReference type="Proteomes" id="UP000730482"/>
    </source>
</evidence>
<name>A0ABS5KZP6_9ACTN</name>
<dbReference type="RefSeq" id="WP_212015859.1">
    <property type="nucleotide sequence ID" value="NZ_JAAFYZ010000137.1"/>
</dbReference>
<organism evidence="1 2">
    <name type="scientific">Catenulispora pinistramenti</name>
    <dbReference type="NCBI Taxonomy" id="2705254"/>
    <lineage>
        <taxon>Bacteria</taxon>
        <taxon>Bacillati</taxon>
        <taxon>Actinomycetota</taxon>
        <taxon>Actinomycetes</taxon>
        <taxon>Catenulisporales</taxon>
        <taxon>Catenulisporaceae</taxon>
        <taxon>Catenulispora</taxon>
    </lineage>
</organism>
<reference evidence="1 2" key="1">
    <citation type="submission" date="2020-02" db="EMBL/GenBank/DDBJ databases">
        <title>Acidophilic actinobacteria isolated from forest soil.</title>
        <authorList>
            <person name="Golinska P."/>
        </authorList>
    </citation>
    <scope>NUCLEOTIDE SEQUENCE [LARGE SCALE GENOMIC DNA]</scope>
    <source>
        <strain evidence="1 2">NL8</strain>
    </source>
</reference>
<evidence type="ECO:0000313" key="1">
    <source>
        <dbReference type="EMBL" id="MBS2551385.1"/>
    </source>
</evidence>
<dbReference type="EMBL" id="JAAFYZ010000137">
    <property type="protein sequence ID" value="MBS2551385.1"/>
    <property type="molecule type" value="Genomic_DNA"/>
</dbReference>
<gene>
    <name evidence="1" type="ORF">KGQ19_31400</name>
</gene>
<protein>
    <submittedName>
        <fullName evidence="1">Uncharacterized protein</fullName>
    </submittedName>
</protein>
<comment type="caution">
    <text evidence="1">The sequence shown here is derived from an EMBL/GenBank/DDBJ whole genome shotgun (WGS) entry which is preliminary data.</text>
</comment>
<accession>A0ABS5KZP6</accession>
<sequence length="186" mass="20111">MGWLYEGVPDEEHEGHAVGVLANGVIPAYGSGGRWSELEFRDGWWSAGGSVDDPGVEPAWLLPACVCGWRGERVGYDPQAEAAARGQWDIHMDDVTVYFLAAAKAAEGFVSALQTAREEGEYDARPLAVIKALRVTQSRVGSEIATAVGAARARELSWELIGEALGVTRQTAHERYREIEAVAAQE</sequence>
<dbReference type="Proteomes" id="UP000730482">
    <property type="component" value="Unassembled WGS sequence"/>
</dbReference>